<evidence type="ECO:0000256" key="1">
    <source>
        <dbReference type="ARBA" id="ARBA00012493"/>
    </source>
</evidence>
<keyword evidence="11" id="KW-0472">Membrane</keyword>
<sequence length="632" mass="72237">MSDSSTQSTSRSNSSNASHQEASVTDSAPKLTRQQIYDRIRESSKDEYILQEMIRLGFWNKEDEQPSLTQEFIERRSELTRKLRDLSDLDSLYADPEKALEALHKERKKAALEKREQTRQALNQKRYDRALAWYNQQKETFTWLGDDVSLGLKNKENDDGRLEELEIPTFENIAALAGAMGISVSELRFLAYQKDVSNVSHYQRFSIAKKTGGLRHISAPMPRLKRAQYWLLDNILAKLSVHDAAHGFVTGRSIVSNAQPHVGKAVVINMDLKDFFPSISYKRVKGLFQSQGYSEELATVFGLLTTEPETQELEMDGQTWFVAQGERRLPQGSPCSPAITNVMCRRLDARLQGMADKLGFAYTRYADDLTFSTDSAEKAQALLWRAKQIVVSEGFTLHPDKTRVMRRHQKQEVTGVVVNEKLSIDRKTLKRFRATLKQIELDGPDGKHWGAGELFASMEGYANFVAMVDAEKGIPLQKTLVHLKRQYGVTTKHGKVTELNKRLLRVKAANGENPQEGWWQPEAKPAPELELTPHQIAERKRAIKRQRNQEQRENQGANSEWQDADFNQDNEANQGDGWSDLESDAKKKWTTREYILGLLFLPIVLVMLFFKAPWNIKCIVVGVLWLLYLYLN</sequence>
<evidence type="ECO:0000259" key="12">
    <source>
        <dbReference type="PROSITE" id="PS50878"/>
    </source>
</evidence>
<evidence type="ECO:0000256" key="8">
    <source>
        <dbReference type="ARBA" id="ARBA00034120"/>
    </source>
</evidence>
<dbReference type="PRINTS" id="PR00866">
    <property type="entry name" value="RNADNAPOLMS"/>
</dbReference>
<accession>A0AAV5P1X1</accession>
<keyword evidence="7" id="KW-0051">Antiviral defense</keyword>
<keyword evidence="3" id="KW-0548">Nucleotidyltransferase</keyword>
<dbReference type="RefSeq" id="WP_126608131.1">
    <property type="nucleotide sequence ID" value="NZ_AP025145.1"/>
</dbReference>
<dbReference type="GO" id="GO:0051607">
    <property type="term" value="P:defense response to virus"/>
    <property type="evidence" value="ECO:0007669"/>
    <property type="project" value="UniProtKB-KW"/>
</dbReference>
<keyword evidence="11" id="KW-1133">Transmembrane helix</keyword>
<dbReference type="GO" id="GO:0003723">
    <property type="term" value="F:RNA binding"/>
    <property type="evidence" value="ECO:0007669"/>
    <property type="project" value="InterPro"/>
</dbReference>
<evidence type="ECO:0000313" key="14">
    <source>
        <dbReference type="Proteomes" id="UP001156690"/>
    </source>
</evidence>
<evidence type="ECO:0000256" key="6">
    <source>
        <dbReference type="ARBA" id="ARBA00022918"/>
    </source>
</evidence>
<keyword evidence="6" id="KW-0695">RNA-directed DNA polymerase</keyword>
<comment type="catalytic activity">
    <reaction evidence="9">
        <text>DNA(n) + a 2'-deoxyribonucleoside 5'-triphosphate = DNA(n+1) + diphosphate</text>
        <dbReference type="Rhea" id="RHEA:22508"/>
        <dbReference type="Rhea" id="RHEA-COMP:17339"/>
        <dbReference type="Rhea" id="RHEA-COMP:17340"/>
        <dbReference type="ChEBI" id="CHEBI:33019"/>
        <dbReference type="ChEBI" id="CHEBI:61560"/>
        <dbReference type="ChEBI" id="CHEBI:173112"/>
        <dbReference type="EC" id="2.7.7.49"/>
    </reaction>
</comment>
<dbReference type="GO" id="GO:0003964">
    <property type="term" value="F:RNA-directed DNA polymerase activity"/>
    <property type="evidence" value="ECO:0007669"/>
    <property type="project" value="UniProtKB-KW"/>
</dbReference>
<evidence type="ECO:0000256" key="3">
    <source>
        <dbReference type="ARBA" id="ARBA00022695"/>
    </source>
</evidence>
<keyword evidence="5" id="KW-0460">Magnesium</keyword>
<dbReference type="AlphaFoldDB" id="A0AAV5P1X1"/>
<organism evidence="13 14">
    <name type="scientific">Vibrio penaeicida</name>
    <dbReference type="NCBI Taxonomy" id="104609"/>
    <lineage>
        <taxon>Bacteria</taxon>
        <taxon>Pseudomonadati</taxon>
        <taxon>Pseudomonadota</taxon>
        <taxon>Gammaproteobacteria</taxon>
        <taxon>Vibrionales</taxon>
        <taxon>Vibrionaceae</taxon>
        <taxon>Vibrio</taxon>
    </lineage>
</organism>
<evidence type="ECO:0000313" key="13">
    <source>
        <dbReference type="EMBL" id="GLQ76384.1"/>
    </source>
</evidence>
<dbReference type="PANTHER" id="PTHR34047">
    <property type="entry name" value="NUCLEAR INTRON MATURASE 1, MITOCHONDRIAL-RELATED"/>
    <property type="match status" value="1"/>
</dbReference>
<evidence type="ECO:0000256" key="4">
    <source>
        <dbReference type="ARBA" id="ARBA00022723"/>
    </source>
</evidence>
<name>A0AAV5P1X1_9VIBR</name>
<dbReference type="Pfam" id="PF00078">
    <property type="entry name" value="RVT_1"/>
    <property type="match status" value="1"/>
</dbReference>
<dbReference type="CDD" id="cd03487">
    <property type="entry name" value="RT_Bac_retron_II"/>
    <property type="match status" value="1"/>
</dbReference>
<evidence type="ECO:0000256" key="9">
    <source>
        <dbReference type="ARBA" id="ARBA00048173"/>
    </source>
</evidence>
<dbReference type="EC" id="2.7.7.49" evidence="1"/>
<evidence type="ECO:0000256" key="2">
    <source>
        <dbReference type="ARBA" id="ARBA00022679"/>
    </source>
</evidence>
<feature type="region of interest" description="Disordered" evidence="10">
    <location>
        <begin position="541"/>
        <end position="581"/>
    </location>
</feature>
<dbReference type="Proteomes" id="UP001156690">
    <property type="component" value="Unassembled WGS sequence"/>
</dbReference>
<reference evidence="14" key="1">
    <citation type="journal article" date="2019" name="Int. J. Syst. Evol. Microbiol.">
        <title>The Global Catalogue of Microorganisms (GCM) 10K type strain sequencing project: providing services to taxonomists for standard genome sequencing and annotation.</title>
        <authorList>
            <consortium name="The Broad Institute Genomics Platform"/>
            <consortium name="The Broad Institute Genome Sequencing Center for Infectious Disease"/>
            <person name="Wu L."/>
            <person name="Ma J."/>
        </authorList>
    </citation>
    <scope>NUCLEOTIDE SEQUENCE [LARGE SCALE GENOMIC DNA]</scope>
    <source>
        <strain evidence="14">NBRC 15640</strain>
    </source>
</reference>
<feature type="transmembrane region" description="Helical" evidence="11">
    <location>
        <begin position="615"/>
        <end position="631"/>
    </location>
</feature>
<evidence type="ECO:0000256" key="7">
    <source>
        <dbReference type="ARBA" id="ARBA00023118"/>
    </source>
</evidence>
<evidence type="ECO:0000256" key="11">
    <source>
        <dbReference type="SAM" id="Phobius"/>
    </source>
</evidence>
<gene>
    <name evidence="13" type="ORF">GCM10007932_57470</name>
</gene>
<evidence type="ECO:0000256" key="5">
    <source>
        <dbReference type="ARBA" id="ARBA00022842"/>
    </source>
</evidence>
<dbReference type="InterPro" id="IPR000477">
    <property type="entry name" value="RT_dom"/>
</dbReference>
<dbReference type="PANTHER" id="PTHR34047:SF7">
    <property type="entry name" value="RNA-DIRECTED DNA POLYMERASE"/>
    <property type="match status" value="1"/>
</dbReference>
<proteinExistence type="inferred from homology"/>
<dbReference type="InterPro" id="IPR000123">
    <property type="entry name" value="Reverse_transcriptase_msDNA"/>
</dbReference>
<keyword evidence="4" id="KW-0479">Metal-binding</keyword>
<feature type="region of interest" description="Disordered" evidence="10">
    <location>
        <begin position="1"/>
        <end position="33"/>
    </location>
</feature>
<keyword evidence="11" id="KW-0812">Transmembrane</keyword>
<feature type="compositionally biased region" description="Low complexity" evidence="10">
    <location>
        <begin position="1"/>
        <end position="18"/>
    </location>
</feature>
<dbReference type="GO" id="GO:0046872">
    <property type="term" value="F:metal ion binding"/>
    <property type="evidence" value="ECO:0007669"/>
    <property type="project" value="UniProtKB-KW"/>
</dbReference>
<dbReference type="PROSITE" id="PS50878">
    <property type="entry name" value="RT_POL"/>
    <property type="match status" value="1"/>
</dbReference>
<dbReference type="InterPro" id="IPR051083">
    <property type="entry name" value="GrpII_Intron_Splice-Mob/Def"/>
</dbReference>
<keyword evidence="2" id="KW-0808">Transferase</keyword>
<dbReference type="EMBL" id="BSNX01000075">
    <property type="protein sequence ID" value="GLQ76384.1"/>
    <property type="molecule type" value="Genomic_DNA"/>
</dbReference>
<dbReference type="SUPFAM" id="SSF56672">
    <property type="entry name" value="DNA/RNA polymerases"/>
    <property type="match status" value="1"/>
</dbReference>
<feature type="domain" description="Reverse transcriptase" evidence="12">
    <location>
        <begin position="188"/>
        <end position="418"/>
    </location>
</feature>
<keyword evidence="14" id="KW-1185">Reference proteome</keyword>
<comment type="similarity">
    <text evidence="8">Belongs to the bacterial reverse transcriptase family.</text>
</comment>
<comment type="caution">
    <text evidence="13">The sequence shown here is derived from an EMBL/GenBank/DDBJ whole genome shotgun (WGS) entry which is preliminary data.</text>
</comment>
<evidence type="ECO:0000256" key="10">
    <source>
        <dbReference type="SAM" id="MobiDB-lite"/>
    </source>
</evidence>
<dbReference type="InterPro" id="IPR043502">
    <property type="entry name" value="DNA/RNA_pol_sf"/>
</dbReference>
<protein>
    <recommendedName>
        <fullName evidence="1">RNA-directed DNA polymerase</fullName>
        <ecNumber evidence="1">2.7.7.49</ecNumber>
    </recommendedName>
</protein>